<dbReference type="Proteomes" id="UP000219338">
    <property type="component" value="Unassembled WGS sequence"/>
</dbReference>
<feature type="transmembrane region" description="Helical" evidence="2">
    <location>
        <begin position="570"/>
        <end position="593"/>
    </location>
</feature>
<evidence type="ECO:0000256" key="2">
    <source>
        <dbReference type="SAM" id="Phobius"/>
    </source>
</evidence>
<accession>A0A284RJ19</accession>
<feature type="region of interest" description="Disordered" evidence="1">
    <location>
        <begin position="290"/>
        <end position="329"/>
    </location>
</feature>
<sequence>MSSSPTENASYSLALDPGAPRRKKSACSCCKWTAVVIGLLIILLVCVTVLKFGIAFLDKVRHPHRALYRNGSLEEQAVVQPLIDGEQQFDIAISVWLHAPKEEEEKWRRLSPTVDDAEEYQEDGTFRFPIDIDNKVKGLGTKFEVHQVVEKSDPNYDIYLKGDKKLLYTPLYSDIVFHGVNLKQKNVFADIRFQIPTSRFLDRNLTTSDLRGTFVLIPSSQSLLKHVTNFSSWMPDAVYNNLPPVRSWPFPLGLPFHADKTLSDLAVDSFGISIPLIRFSEIPSRCGNSSANITDQASSTSKDTATSFDSEQAKPLKQMKEDSPTYKNHPHVVTRTKLHVVDETHLFGKEAYDKAHQSLRSTSCGQHPGTSAKPSRNFCKLSFSEGGVLRTSLELDVPNANGDYERRWAYGPFMDTIPASAGPKASYDPTDWLVDDLEAPELMDITWRISFSGRSPAKHLLSTVIPPQPVGVNNSRTDFEKTAEQDRAEFIDGLRGVRFDDESHPRRRLFIVAILLIAGISAYILEILYWFTRVHTVAISTTGALLHASSLAIESSLVLALKPKNSAFQLLVNVVVSFLFGFQLPILMFKIALRLEFDFTRKIIRGMSLLVPVIRRMPKTHKERSSERLDKRTNWKMILCFMLVIYYAVRPLKRDVIDALHPPMPEQEFSKIDEYVTPGLHAISITAIILQIMLNHRSQVFAGNYRTSAYLNFLVVILSLMEYVPAFVGRPESRPSLSLHICIGWIIGMVKAFQAFILPNVQMEDDEDDK</sequence>
<feature type="transmembrane region" description="Helical" evidence="2">
    <location>
        <begin position="707"/>
        <end position="725"/>
    </location>
</feature>
<proteinExistence type="predicted"/>
<dbReference type="OMA" id="ITWRISF"/>
<keyword evidence="2" id="KW-0812">Transmembrane</keyword>
<evidence type="ECO:0000313" key="3">
    <source>
        <dbReference type="EMBL" id="SJL08733.1"/>
    </source>
</evidence>
<name>A0A284RJ19_ARMOS</name>
<protein>
    <submittedName>
        <fullName evidence="3">Uncharacterized protein</fullName>
    </submittedName>
</protein>
<evidence type="ECO:0000313" key="4">
    <source>
        <dbReference type="Proteomes" id="UP000219338"/>
    </source>
</evidence>
<dbReference type="OrthoDB" id="2548253at2759"/>
<gene>
    <name evidence="3" type="ORF">ARMOST_12103</name>
</gene>
<feature type="transmembrane region" description="Helical" evidence="2">
    <location>
        <begin position="509"/>
        <end position="531"/>
    </location>
</feature>
<feature type="transmembrane region" description="Helical" evidence="2">
    <location>
        <begin position="635"/>
        <end position="652"/>
    </location>
</feature>
<feature type="transmembrane region" description="Helical" evidence="2">
    <location>
        <begin position="737"/>
        <end position="758"/>
    </location>
</feature>
<keyword evidence="4" id="KW-1185">Reference proteome</keyword>
<keyword evidence="2" id="KW-1133">Transmembrane helix</keyword>
<dbReference type="EMBL" id="FUEG01000009">
    <property type="protein sequence ID" value="SJL08733.1"/>
    <property type="molecule type" value="Genomic_DNA"/>
</dbReference>
<feature type="compositionally biased region" description="Basic and acidic residues" evidence="1">
    <location>
        <begin position="311"/>
        <end position="324"/>
    </location>
</feature>
<reference evidence="4" key="1">
    <citation type="journal article" date="2017" name="Nat. Ecol. Evol.">
        <title>Genome expansion and lineage-specific genetic innovations in the forest pathogenic fungi Armillaria.</title>
        <authorList>
            <person name="Sipos G."/>
            <person name="Prasanna A.N."/>
            <person name="Walter M.C."/>
            <person name="O'Connor E."/>
            <person name="Balint B."/>
            <person name="Krizsan K."/>
            <person name="Kiss B."/>
            <person name="Hess J."/>
            <person name="Varga T."/>
            <person name="Slot J."/>
            <person name="Riley R."/>
            <person name="Boka B."/>
            <person name="Rigling D."/>
            <person name="Barry K."/>
            <person name="Lee J."/>
            <person name="Mihaltcheva S."/>
            <person name="LaButti K."/>
            <person name="Lipzen A."/>
            <person name="Waldron R."/>
            <person name="Moloney N.M."/>
            <person name="Sperisen C."/>
            <person name="Kredics L."/>
            <person name="Vagvoelgyi C."/>
            <person name="Patrignani A."/>
            <person name="Fitzpatrick D."/>
            <person name="Nagy I."/>
            <person name="Doyle S."/>
            <person name="Anderson J.B."/>
            <person name="Grigoriev I.V."/>
            <person name="Gueldener U."/>
            <person name="Muensterkoetter M."/>
            <person name="Nagy L.G."/>
        </authorList>
    </citation>
    <scope>NUCLEOTIDE SEQUENCE [LARGE SCALE GENOMIC DNA]</scope>
    <source>
        <strain evidence="4">C18/9</strain>
    </source>
</reference>
<organism evidence="3 4">
    <name type="scientific">Armillaria ostoyae</name>
    <name type="common">Armillaria root rot fungus</name>
    <dbReference type="NCBI Taxonomy" id="47428"/>
    <lineage>
        <taxon>Eukaryota</taxon>
        <taxon>Fungi</taxon>
        <taxon>Dikarya</taxon>
        <taxon>Basidiomycota</taxon>
        <taxon>Agaricomycotina</taxon>
        <taxon>Agaricomycetes</taxon>
        <taxon>Agaricomycetidae</taxon>
        <taxon>Agaricales</taxon>
        <taxon>Marasmiineae</taxon>
        <taxon>Physalacriaceae</taxon>
        <taxon>Armillaria</taxon>
    </lineage>
</organism>
<dbReference type="AlphaFoldDB" id="A0A284RJ19"/>
<feature type="transmembrane region" description="Helical" evidence="2">
    <location>
        <begin position="537"/>
        <end position="561"/>
    </location>
</feature>
<feature type="transmembrane region" description="Helical" evidence="2">
    <location>
        <begin position="32"/>
        <end position="57"/>
    </location>
</feature>
<evidence type="ECO:0000256" key="1">
    <source>
        <dbReference type="SAM" id="MobiDB-lite"/>
    </source>
</evidence>
<keyword evidence="2" id="KW-0472">Membrane</keyword>
<feature type="compositionally biased region" description="Polar residues" evidence="1">
    <location>
        <begin position="290"/>
        <end position="310"/>
    </location>
</feature>